<proteinExistence type="predicted"/>
<dbReference type="InterPro" id="IPR036514">
    <property type="entry name" value="SGNH_hydro_sf"/>
</dbReference>
<dbReference type="EMBL" id="AGSI01000008">
    <property type="protein sequence ID" value="EIE23233.1"/>
    <property type="molecule type" value="Genomic_DNA"/>
</dbReference>
<dbReference type="GO" id="GO:0016787">
    <property type="term" value="F:hydrolase activity"/>
    <property type="evidence" value="ECO:0007669"/>
    <property type="project" value="UniProtKB-KW"/>
</dbReference>
<dbReference type="Pfam" id="PF13472">
    <property type="entry name" value="Lipase_GDSL_2"/>
    <property type="match status" value="1"/>
</dbReference>
<keyword evidence="2" id="KW-0378">Hydrolase</keyword>
<dbReference type="KEGG" id="csl:COCSUDRAFT_63589"/>
<dbReference type="OrthoDB" id="505607at2759"/>
<dbReference type="RefSeq" id="XP_005647777.1">
    <property type="nucleotide sequence ID" value="XM_005647720.1"/>
</dbReference>
<dbReference type="SUPFAM" id="SSF52266">
    <property type="entry name" value="SGNH hydrolase"/>
    <property type="match status" value="1"/>
</dbReference>
<feature type="domain" description="SGNH hydrolase-type esterase" evidence="1">
    <location>
        <begin position="9"/>
        <end position="180"/>
    </location>
</feature>
<organism evidence="2 3">
    <name type="scientific">Coccomyxa subellipsoidea (strain C-169)</name>
    <name type="common">Green microalga</name>
    <dbReference type="NCBI Taxonomy" id="574566"/>
    <lineage>
        <taxon>Eukaryota</taxon>
        <taxon>Viridiplantae</taxon>
        <taxon>Chlorophyta</taxon>
        <taxon>core chlorophytes</taxon>
        <taxon>Trebouxiophyceae</taxon>
        <taxon>Trebouxiophyceae incertae sedis</taxon>
        <taxon>Coccomyxaceae</taxon>
        <taxon>Coccomyxa</taxon>
        <taxon>Coccomyxa subellipsoidea</taxon>
    </lineage>
</organism>
<dbReference type="GeneID" id="17041221"/>
<dbReference type="Proteomes" id="UP000007264">
    <property type="component" value="Unassembled WGS sequence"/>
</dbReference>
<reference evidence="2 3" key="1">
    <citation type="journal article" date="2012" name="Genome Biol.">
        <title>The genome of the polar eukaryotic microalga coccomyxa subellipsoidea reveals traits of cold adaptation.</title>
        <authorList>
            <person name="Blanc G."/>
            <person name="Agarkova I."/>
            <person name="Grimwood J."/>
            <person name="Kuo A."/>
            <person name="Brueggeman A."/>
            <person name="Dunigan D."/>
            <person name="Gurnon J."/>
            <person name="Ladunga I."/>
            <person name="Lindquist E."/>
            <person name="Lucas S."/>
            <person name="Pangilinan J."/>
            <person name="Proschold T."/>
            <person name="Salamov A."/>
            <person name="Schmutz J."/>
            <person name="Weeks D."/>
            <person name="Yamada T."/>
            <person name="Claverie J.M."/>
            <person name="Grigoriev I."/>
            <person name="Van Etten J."/>
            <person name="Lomsadze A."/>
            <person name="Borodovsky M."/>
        </authorList>
    </citation>
    <scope>NUCLEOTIDE SEQUENCE [LARGE SCALE GENOMIC DNA]</scope>
    <source>
        <strain evidence="2 3">C-169</strain>
    </source>
</reference>
<evidence type="ECO:0000313" key="2">
    <source>
        <dbReference type="EMBL" id="EIE23233.1"/>
    </source>
</evidence>
<evidence type="ECO:0000313" key="3">
    <source>
        <dbReference type="Proteomes" id="UP000007264"/>
    </source>
</evidence>
<dbReference type="InterPro" id="IPR013830">
    <property type="entry name" value="SGNH_hydro"/>
</dbReference>
<gene>
    <name evidence="2" type="ORF">COCSUDRAFT_63589</name>
</gene>
<evidence type="ECO:0000259" key="1">
    <source>
        <dbReference type="Pfam" id="PF13472"/>
    </source>
</evidence>
<dbReference type="AlphaFoldDB" id="I0YXW4"/>
<accession>I0YXW4</accession>
<sequence>MQGYDVVIYGDSISENWRGTSGGLPYIRKDNTSSRPDPNFVAADMRAAFLETLGQRLLNGQTPKVDPKVAVVLIGTNDLYAATQCAAQDEDQLKSAVKTIVTGFQQLLAAMRQGMPSTHIVVQALYPRGEDMEDNMFELTRSDPFMHYISCGEEFVTPTSDAIVKEYLPDGLHPNAEGLRLIAECLTPLLQKLTSSNATTNAIQPAQNRVDLEASASELW</sequence>
<protein>
    <submittedName>
        <fullName evidence="2">SGNH hydrolase</fullName>
    </submittedName>
</protein>
<keyword evidence="3" id="KW-1185">Reference proteome</keyword>
<comment type="caution">
    <text evidence="2">The sequence shown here is derived from an EMBL/GenBank/DDBJ whole genome shotgun (WGS) entry which is preliminary data.</text>
</comment>
<dbReference type="Gene3D" id="3.40.50.1110">
    <property type="entry name" value="SGNH hydrolase"/>
    <property type="match status" value="1"/>
</dbReference>
<name>I0YXW4_COCSC</name>